<dbReference type="AlphaFoldDB" id="A0A545ANB4"/>
<dbReference type="InParanoid" id="A0A545ANB4"/>
<keyword evidence="2" id="KW-0808">Transferase</keyword>
<dbReference type="Pfam" id="PF13302">
    <property type="entry name" value="Acetyltransf_3"/>
    <property type="match status" value="1"/>
</dbReference>
<organism evidence="2 3">
    <name type="scientific">Cryptosporangium phraense</name>
    <dbReference type="NCBI Taxonomy" id="2593070"/>
    <lineage>
        <taxon>Bacteria</taxon>
        <taxon>Bacillati</taxon>
        <taxon>Actinomycetota</taxon>
        <taxon>Actinomycetes</taxon>
        <taxon>Cryptosporangiales</taxon>
        <taxon>Cryptosporangiaceae</taxon>
        <taxon>Cryptosporangium</taxon>
    </lineage>
</organism>
<dbReference type="Proteomes" id="UP000317982">
    <property type="component" value="Unassembled WGS sequence"/>
</dbReference>
<dbReference type="Gene3D" id="3.40.630.30">
    <property type="match status" value="1"/>
</dbReference>
<dbReference type="GO" id="GO:0016747">
    <property type="term" value="F:acyltransferase activity, transferring groups other than amino-acyl groups"/>
    <property type="evidence" value="ECO:0007669"/>
    <property type="project" value="InterPro"/>
</dbReference>
<name>A0A545ANB4_9ACTN</name>
<reference evidence="2 3" key="1">
    <citation type="submission" date="2019-07" db="EMBL/GenBank/DDBJ databases">
        <title>Cryptosporangium phraense sp. nov., isolated from plant litter.</title>
        <authorList>
            <person name="Suriyachadkun C."/>
        </authorList>
    </citation>
    <scope>NUCLEOTIDE SEQUENCE [LARGE SCALE GENOMIC DNA]</scope>
    <source>
        <strain evidence="2 3">A-T 5661</strain>
    </source>
</reference>
<dbReference type="OrthoDB" id="3533156at2"/>
<dbReference type="PANTHER" id="PTHR43792:SF1">
    <property type="entry name" value="N-ACETYLTRANSFERASE DOMAIN-CONTAINING PROTEIN"/>
    <property type="match status" value="1"/>
</dbReference>
<evidence type="ECO:0000259" key="1">
    <source>
        <dbReference type="PROSITE" id="PS51186"/>
    </source>
</evidence>
<evidence type="ECO:0000313" key="2">
    <source>
        <dbReference type="EMBL" id="TQS42786.1"/>
    </source>
</evidence>
<evidence type="ECO:0000313" key="3">
    <source>
        <dbReference type="Proteomes" id="UP000317982"/>
    </source>
</evidence>
<dbReference type="PROSITE" id="PS51186">
    <property type="entry name" value="GNAT"/>
    <property type="match status" value="1"/>
</dbReference>
<proteinExistence type="predicted"/>
<dbReference type="InterPro" id="IPR051531">
    <property type="entry name" value="N-acetyltransferase"/>
</dbReference>
<dbReference type="PANTHER" id="PTHR43792">
    <property type="entry name" value="GNAT FAMILY, PUTATIVE (AFU_ORTHOLOGUE AFUA_3G00765)-RELATED-RELATED"/>
    <property type="match status" value="1"/>
</dbReference>
<dbReference type="InterPro" id="IPR000182">
    <property type="entry name" value="GNAT_dom"/>
</dbReference>
<sequence>MAERIELKHAPRSAKEGRMDDVEWLPAPLTASRVRVRRPQHGDEAALVALFTDEDVRQFVGGPLGTDDAQRRAARIVADGSWGDFVVEILAERAVIGSGDLRRKRGPWEISYQFDRAYWGLGLASEMLTALVSWFFAATDENLLIAVTQDANRRSAQLLERAGGRSSGTFQQYGAVQRRYEFRRGSVSCGGDA</sequence>
<dbReference type="InterPro" id="IPR016181">
    <property type="entry name" value="Acyl_CoA_acyltransferase"/>
</dbReference>
<gene>
    <name evidence="2" type="ORF">FL583_22245</name>
</gene>
<dbReference type="EMBL" id="VIRS01000016">
    <property type="protein sequence ID" value="TQS42786.1"/>
    <property type="molecule type" value="Genomic_DNA"/>
</dbReference>
<comment type="caution">
    <text evidence="2">The sequence shown here is derived from an EMBL/GenBank/DDBJ whole genome shotgun (WGS) entry which is preliminary data.</text>
</comment>
<keyword evidence="3" id="KW-1185">Reference proteome</keyword>
<dbReference type="SUPFAM" id="SSF55729">
    <property type="entry name" value="Acyl-CoA N-acyltransferases (Nat)"/>
    <property type="match status" value="1"/>
</dbReference>
<feature type="domain" description="N-acetyltransferase" evidence="1">
    <location>
        <begin position="34"/>
        <end position="183"/>
    </location>
</feature>
<protein>
    <submittedName>
        <fullName evidence="2">GNAT family N-acetyltransferase</fullName>
    </submittedName>
</protein>
<accession>A0A545ANB4</accession>